<evidence type="ECO:0000259" key="1">
    <source>
        <dbReference type="SMART" id="SM00860"/>
    </source>
</evidence>
<proteinExistence type="predicted"/>
<evidence type="ECO:0000313" key="2">
    <source>
        <dbReference type="EMBL" id="AGL85908.1"/>
    </source>
</evidence>
<dbReference type="Proteomes" id="UP000013940">
    <property type="component" value="Chromosome"/>
</dbReference>
<dbReference type="HOGENOM" id="CLU_1784155_0_0_6"/>
<dbReference type="KEGG" id="pprc:PFLCHA0_c41440"/>
<reference evidence="3" key="1">
    <citation type="journal article" date="2014" name="Genome Announc.">
        <title>Full-genome sequence of the plant growth-promoting bacterium Pseudomonas protegens CHA0.</title>
        <authorList>
            <person name="Jousset A."/>
            <person name="Schuldes J."/>
            <person name="Keel C."/>
            <person name="Maurhofer M."/>
            <person name="Daniel R."/>
            <person name="Scheu S."/>
            <person name="Thuermer A."/>
        </authorList>
    </citation>
    <scope>NUCLEOTIDE SEQUENCE [LARGE SCALE GENOMIC DNA]</scope>
    <source>
        <strain evidence="3">DSM 19095 / LMG 27888 / CFBP 6595 / CHA0</strain>
    </source>
</reference>
<feature type="domain" description="Knr4/Smi1-like" evidence="1">
    <location>
        <begin position="28"/>
        <end position="140"/>
    </location>
</feature>
<dbReference type="RefSeq" id="WP_015636416.1">
    <property type="nucleotide sequence ID" value="NC_021237.1"/>
</dbReference>
<name>A0A2C9EQW6_PSEPH</name>
<dbReference type="InterPro" id="IPR018958">
    <property type="entry name" value="Knr4/Smi1-like_dom"/>
</dbReference>
<dbReference type="SUPFAM" id="SSF160631">
    <property type="entry name" value="SMI1/KNR4-like"/>
    <property type="match status" value="1"/>
</dbReference>
<dbReference type="EMBL" id="CP003190">
    <property type="protein sequence ID" value="AGL85908.1"/>
    <property type="molecule type" value="Genomic_DNA"/>
</dbReference>
<organism evidence="2 3">
    <name type="scientific">Pseudomonas protegens (strain DSM 19095 / LMG 27888 / CFBP 6595 / CHA0)</name>
    <dbReference type="NCBI Taxonomy" id="1124983"/>
    <lineage>
        <taxon>Bacteria</taxon>
        <taxon>Pseudomonadati</taxon>
        <taxon>Pseudomonadota</taxon>
        <taxon>Gammaproteobacteria</taxon>
        <taxon>Pseudomonadales</taxon>
        <taxon>Pseudomonadaceae</taxon>
        <taxon>Pseudomonas</taxon>
    </lineage>
</organism>
<accession>A0A2C9EQW6</accession>
<dbReference type="AlphaFoldDB" id="A0A2C9EQW6"/>
<dbReference type="Pfam" id="PF09346">
    <property type="entry name" value="SMI1_KNR4"/>
    <property type="match status" value="1"/>
</dbReference>
<dbReference type="eggNOG" id="ENOG50344QB">
    <property type="taxonomic scope" value="Bacteria"/>
</dbReference>
<dbReference type="InterPro" id="IPR037883">
    <property type="entry name" value="Knr4/Smi1-like_sf"/>
</dbReference>
<evidence type="ECO:0000313" key="3">
    <source>
        <dbReference type="Proteomes" id="UP000013940"/>
    </source>
</evidence>
<dbReference type="SMART" id="SM00860">
    <property type="entry name" value="SMI1_KNR4"/>
    <property type="match status" value="1"/>
</dbReference>
<dbReference type="GeneID" id="57477149"/>
<sequence length="145" mass="16517">MNVEDFKQLLDERKRSHPIWFELPSDRLASQTQILEAQQALGLQLPAEYAWFLKECGGGYFALGTLYSLDSSSDFHLVQINRAHPAITGRHLLFSENGCGDFYGFRIENRHCLAPVEFFDHSCGQWQTSRYNGLLSFLAEVALSN</sequence>
<gene>
    <name evidence="2" type="ORF">PFLCHA0_c41440</name>
</gene>
<dbReference type="Gene3D" id="3.40.1580.10">
    <property type="entry name" value="SMI1/KNR4-like"/>
    <property type="match status" value="1"/>
</dbReference>
<protein>
    <recommendedName>
        <fullName evidence="1">Knr4/Smi1-like domain-containing protein</fullName>
    </recommendedName>
</protein>